<keyword evidence="5" id="KW-0547">Nucleotide-binding</keyword>
<comment type="subcellular location">
    <subcellularLocation>
        <location evidence="1">Cell membrane</location>
        <topology evidence="1">Peripheral membrane protein</topology>
    </subcellularLocation>
</comment>
<protein>
    <submittedName>
        <fullName evidence="10">ABC transporter ATP-binding protein</fullName>
    </submittedName>
</protein>
<evidence type="ECO:0000256" key="5">
    <source>
        <dbReference type="ARBA" id="ARBA00022741"/>
    </source>
</evidence>
<evidence type="ECO:0000256" key="3">
    <source>
        <dbReference type="ARBA" id="ARBA00022475"/>
    </source>
</evidence>
<dbReference type="SUPFAM" id="SSF52540">
    <property type="entry name" value="P-loop containing nucleoside triphosphate hydrolases"/>
    <property type="match status" value="2"/>
</dbReference>
<evidence type="ECO:0000259" key="9">
    <source>
        <dbReference type="PROSITE" id="PS50893"/>
    </source>
</evidence>
<gene>
    <name evidence="10" type="ORF">H9701_07000</name>
</gene>
<feature type="domain" description="ABC transporter" evidence="9">
    <location>
        <begin position="251"/>
        <end position="496"/>
    </location>
</feature>
<evidence type="ECO:0000313" key="10">
    <source>
        <dbReference type="EMBL" id="HJC41284.1"/>
    </source>
</evidence>
<dbReference type="Gene3D" id="3.40.50.300">
    <property type="entry name" value="P-loop containing nucleotide triphosphate hydrolases"/>
    <property type="match status" value="2"/>
</dbReference>
<dbReference type="CDD" id="cd03216">
    <property type="entry name" value="ABC_Carb_Monos_I"/>
    <property type="match status" value="1"/>
</dbReference>
<dbReference type="SMART" id="SM00382">
    <property type="entry name" value="AAA"/>
    <property type="match status" value="2"/>
</dbReference>
<dbReference type="Pfam" id="PF00005">
    <property type="entry name" value="ABC_tran"/>
    <property type="match status" value="2"/>
</dbReference>
<dbReference type="FunFam" id="3.40.50.300:FF:000127">
    <property type="entry name" value="Ribose import ATP-binding protein RbsA"/>
    <property type="match status" value="1"/>
</dbReference>
<evidence type="ECO:0000256" key="4">
    <source>
        <dbReference type="ARBA" id="ARBA00022737"/>
    </source>
</evidence>
<evidence type="ECO:0000313" key="11">
    <source>
        <dbReference type="Proteomes" id="UP000823882"/>
    </source>
</evidence>
<dbReference type="InterPro" id="IPR027417">
    <property type="entry name" value="P-loop_NTPase"/>
</dbReference>
<evidence type="ECO:0000256" key="6">
    <source>
        <dbReference type="ARBA" id="ARBA00022840"/>
    </source>
</evidence>
<dbReference type="PANTHER" id="PTHR43790:SF9">
    <property type="entry name" value="GALACTOFURANOSE TRANSPORTER ATP-BINDING PROTEIN YTFR"/>
    <property type="match status" value="1"/>
</dbReference>
<dbReference type="InterPro" id="IPR017871">
    <property type="entry name" value="ABC_transporter-like_CS"/>
</dbReference>
<keyword evidence="4" id="KW-0677">Repeat</keyword>
<keyword evidence="3" id="KW-1003">Cell membrane</keyword>
<dbReference type="PROSITE" id="PS00211">
    <property type="entry name" value="ABC_TRANSPORTER_1"/>
    <property type="match status" value="2"/>
</dbReference>
<dbReference type="PROSITE" id="PS50893">
    <property type="entry name" value="ABC_TRANSPORTER_2"/>
    <property type="match status" value="2"/>
</dbReference>
<dbReference type="EMBL" id="DWWJ01000121">
    <property type="protein sequence ID" value="HJC41284.1"/>
    <property type="molecule type" value="Genomic_DNA"/>
</dbReference>
<dbReference type="InterPro" id="IPR050107">
    <property type="entry name" value="ABC_carbohydrate_import_ATPase"/>
</dbReference>
<evidence type="ECO:0000256" key="7">
    <source>
        <dbReference type="ARBA" id="ARBA00022967"/>
    </source>
</evidence>
<comment type="caution">
    <text evidence="10">The sequence shown here is derived from an EMBL/GenBank/DDBJ whole genome shotgun (WGS) entry which is preliminary data.</text>
</comment>
<dbReference type="AlphaFoldDB" id="A0A9D2P0P5"/>
<dbReference type="InterPro" id="IPR003593">
    <property type="entry name" value="AAA+_ATPase"/>
</dbReference>
<dbReference type="InterPro" id="IPR003439">
    <property type="entry name" value="ABC_transporter-like_ATP-bd"/>
</dbReference>
<organism evidence="10 11">
    <name type="scientific">Candidatus Intestinimonas pullistercoris</name>
    <dbReference type="NCBI Taxonomy" id="2838623"/>
    <lineage>
        <taxon>Bacteria</taxon>
        <taxon>Bacillati</taxon>
        <taxon>Bacillota</taxon>
        <taxon>Clostridia</taxon>
        <taxon>Eubacteriales</taxon>
        <taxon>Intestinimonas</taxon>
    </lineage>
</organism>
<dbReference type="GO" id="GO:0016887">
    <property type="term" value="F:ATP hydrolysis activity"/>
    <property type="evidence" value="ECO:0007669"/>
    <property type="project" value="InterPro"/>
</dbReference>
<name>A0A9D2P0P5_9FIRM</name>
<dbReference type="GO" id="GO:0005524">
    <property type="term" value="F:ATP binding"/>
    <property type="evidence" value="ECO:0007669"/>
    <property type="project" value="UniProtKB-KW"/>
</dbReference>
<sequence length="501" mass="55894">MELAVDMRHITMRFPRVVANRDVNFSVRKGEIHALVGENGAGKSTLMNILYGLYQPTEGEVWVDGQKAQLHSAVDAIQLGIGMVHQHFMLIPRLTVAQNVVLGAEPRTGAVVNRSKMYDEVQQLSDRYGFSLSVREKVRNISLGMQQRVEIAKALYRKANIIILDEPTAVLTPQEIDELGKMLKRLKELGKTIIIITHKLKEVMAFSDRVTVLRAGEVVDTVETLHTSAEEITRLMVGRDLVLERRDNPHIRDEVMLEFDHVSYRDRLHDICFQVRKGEILGLAGIDNSGQKEITELMAGIIRPTSGRILLDGQDITELSITERKKRGIGFIPQDRQSSGLVLDMSVANNLVLGYEYQDQYHRGICINYKVLASDAEKKIQEYDIRPADAAVAARTLSGGNQQKVVVARESSRASRLIVADQPTRGVDIGASELIYDVFYQAVAQSKAVFLSSLELDEVMLLSDRIAVIEEGRITGIVDARTATRHQIGKLMTSGEEEVTA</sequence>
<dbReference type="PANTHER" id="PTHR43790">
    <property type="entry name" value="CARBOHYDRATE TRANSPORT ATP-BINDING PROTEIN MG119-RELATED"/>
    <property type="match status" value="1"/>
</dbReference>
<proteinExistence type="predicted"/>
<reference evidence="10" key="1">
    <citation type="journal article" date="2021" name="PeerJ">
        <title>Extensive microbial diversity within the chicken gut microbiome revealed by metagenomics and culture.</title>
        <authorList>
            <person name="Gilroy R."/>
            <person name="Ravi A."/>
            <person name="Getino M."/>
            <person name="Pursley I."/>
            <person name="Horton D.L."/>
            <person name="Alikhan N.F."/>
            <person name="Baker D."/>
            <person name="Gharbi K."/>
            <person name="Hall N."/>
            <person name="Watson M."/>
            <person name="Adriaenssens E.M."/>
            <person name="Foster-Nyarko E."/>
            <person name="Jarju S."/>
            <person name="Secka A."/>
            <person name="Antonio M."/>
            <person name="Oren A."/>
            <person name="Chaudhuri R.R."/>
            <person name="La Ragione R."/>
            <person name="Hildebrand F."/>
            <person name="Pallen M.J."/>
        </authorList>
    </citation>
    <scope>NUCLEOTIDE SEQUENCE</scope>
    <source>
        <strain evidence="10">CHK186-1790</strain>
    </source>
</reference>
<keyword evidence="7" id="KW-1278">Translocase</keyword>
<keyword evidence="6 10" id="KW-0067">ATP-binding</keyword>
<evidence type="ECO:0000256" key="8">
    <source>
        <dbReference type="ARBA" id="ARBA00023136"/>
    </source>
</evidence>
<reference evidence="10" key="2">
    <citation type="submission" date="2021-04" db="EMBL/GenBank/DDBJ databases">
        <authorList>
            <person name="Gilroy R."/>
        </authorList>
    </citation>
    <scope>NUCLEOTIDE SEQUENCE</scope>
    <source>
        <strain evidence="10">CHK186-1790</strain>
    </source>
</reference>
<keyword evidence="2" id="KW-0813">Transport</keyword>
<evidence type="ECO:0000256" key="2">
    <source>
        <dbReference type="ARBA" id="ARBA00022448"/>
    </source>
</evidence>
<evidence type="ECO:0000256" key="1">
    <source>
        <dbReference type="ARBA" id="ARBA00004202"/>
    </source>
</evidence>
<keyword evidence="8" id="KW-0472">Membrane</keyword>
<dbReference type="CDD" id="cd03215">
    <property type="entry name" value="ABC_Carb_Monos_II"/>
    <property type="match status" value="1"/>
</dbReference>
<accession>A0A9D2P0P5</accession>
<feature type="domain" description="ABC transporter" evidence="9">
    <location>
        <begin position="5"/>
        <end position="240"/>
    </location>
</feature>
<dbReference type="GO" id="GO:0005886">
    <property type="term" value="C:plasma membrane"/>
    <property type="evidence" value="ECO:0007669"/>
    <property type="project" value="UniProtKB-SubCell"/>
</dbReference>
<dbReference type="Proteomes" id="UP000823882">
    <property type="component" value="Unassembled WGS sequence"/>
</dbReference>